<dbReference type="InterPro" id="IPR004525">
    <property type="entry name" value="EpmA"/>
</dbReference>
<dbReference type="Gene3D" id="3.30.930.10">
    <property type="entry name" value="Bira Bifunctional Protein, Domain 2"/>
    <property type="match status" value="1"/>
</dbReference>
<evidence type="ECO:0000256" key="1">
    <source>
        <dbReference type="ARBA" id="ARBA00022598"/>
    </source>
</evidence>
<dbReference type="InterPro" id="IPR004364">
    <property type="entry name" value="Aa-tRNA-synt_II"/>
</dbReference>
<keyword evidence="2" id="KW-0547">Nucleotide-binding</keyword>
<evidence type="ECO:0000313" key="5">
    <source>
        <dbReference type="EMBL" id="PNU21413.1"/>
    </source>
</evidence>
<dbReference type="SUPFAM" id="SSF55681">
    <property type="entry name" value="Class II aaRS and biotin synthetases"/>
    <property type="match status" value="1"/>
</dbReference>
<dbReference type="Pfam" id="PF00152">
    <property type="entry name" value="tRNA-synt_2"/>
    <property type="match status" value="1"/>
</dbReference>
<dbReference type="GO" id="GO:0005829">
    <property type="term" value="C:cytosol"/>
    <property type="evidence" value="ECO:0007669"/>
    <property type="project" value="TreeGrafter"/>
</dbReference>
<gene>
    <name evidence="5" type="ORF">C2E25_02330</name>
</gene>
<evidence type="ECO:0000256" key="2">
    <source>
        <dbReference type="ARBA" id="ARBA00022741"/>
    </source>
</evidence>
<dbReference type="AlphaFoldDB" id="A0A2K2HDT5"/>
<evidence type="ECO:0000313" key="6">
    <source>
        <dbReference type="Proteomes" id="UP000236340"/>
    </source>
</evidence>
<proteinExistence type="predicted"/>
<dbReference type="PANTHER" id="PTHR42918">
    <property type="entry name" value="LYSYL-TRNA SYNTHETASE"/>
    <property type="match status" value="1"/>
</dbReference>
<dbReference type="EMBL" id="PPFX01000003">
    <property type="protein sequence ID" value="PNU21413.1"/>
    <property type="molecule type" value="Genomic_DNA"/>
</dbReference>
<dbReference type="GO" id="GO:0000049">
    <property type="term" value="F:tRNA binding"/>
    <property type="evidence" value="ECO:0007669"/>
    <property type="project" value="TreeGrafter"/>
</dbReference>
<dbReference type="GO" id="GO:0005524">
    <property type="term" value="F:ATP binding"/>
    <property type="evidence" value="ECO:0007669"/>
    <property type="project" value="UniProtKB-KW"/>
</dbReference>
<comment type="caution">
    <text evidence="5">The sequence shown here is derived from an EMBL/GenBank/DDBJ whole genome shotgun (WGS) entry which is preliminary data.</text>
</comment>
<name>A0A2K2HDT5_9BACT</name>
<sequence>MDFSVALARKQQTLMQRARILQAIRAFFIAAEFLEVETPQRLPGNAPELHIDAEPSGPWFLQTSPELCMKRLLAAGCPRLFQISRCWRQGERGRRHLPEFTLLEWYRGGADYHALMEDCRKLLSHLVPGGRLQWQGREIDLASEWQRLTVDEAFQRYAGCSCLEALKQDRFDQLLVETVEPCLGLETPTLLCDYPLPLGALARRKPDDPRWAERFELYVAGIELANGFSELCDPVEQVRRFAAEEEARRLAGKPPYPVPTRFLRELGQLKSAAGIALGIDRLVMLLTNQEDIAEVVAFTPEDL</sequence>
<keyword evidence="1" id="KW-0436">Ligase</keyword>
<dbReference type="GO" id="GO:0004824">
    <property type="term" value="F:lysine-tRNA ligase activity"/>
    <property type="evidence" value="ECO:0007669"/>
    <property type="project" value="InterPro"/>
</dbReference>
<protein>
    <submittedName>
        <fullName evidence="5">EF-P lysine aminoacylase GenX</fullName>
    </submittedName>
</protein>
<dbReference type="OrthoDB" id="9802326at2"/>
<keyword evidence="3" id="KW-0067">ATP-binding</keyword>
<evidence type="ECO:0000259" key="4">
    <source>
        <dbReference type="PROSITE" id="PS50862"/>
    </source>
</evidence>
<dbReference type="InterPro" id="IPR006195">
    <property type="entry name" value="aa-tRNA-synth_II"/>
</dbReference>
<dbReference type="NCBIfam" id="TIGR00462">
    <property type="entry name" value="genX"/>
    <property type="match status" value="1"/>
</dbReference>
<evidence type="ECO:0000256" key="3">
    <source>
        <dbReference type="ARBA" id="ARBA00022840"/>
    </source>
</evidence>
<dbReference type="PROSITE" id="PS50862">
    <property type="entry name" value="AA_TRNA_LIGASE_II"/>
    <property type="match status" value="1"/>
</dbReference>
<dbReference type="InterPro" id="IPR045864">
    <property type="entry name" value="aa-tRNA-synth_II/BPL/LPL"/>
</dbReference>
<dbReference type="GO" id="GO:0006430">
    <property type="term" value="P:lysyl-tRNA aminoacylation"/>
    <property type="evidence" value="ECO:0007669"/>
    <property type="project" value="InterPro"/>
</dbReference>
<organism evidence="5 6">
    <name type="scientific">Geothermobacter hydrogeniphilus</name>
    <dbReference type="NCBI Taxonomy" id="1969733"/>
    <lineage>
        <taxon>Bacteria</taxon>
        <taxon>Pseudomonadati</taxon>
        <taxon>Thermodesulfobacteriota</taxon>
        <taxon>Desulfuromonadia</taxon>
        <taxon>Desulfuromonadales</taxon>
        <taxon>Geothermobacteraceae</taxon>
        <taxon>Geothermobacter</taxon>
    </lineage>
</organism>
<accession>A0A2K2HDT5</accession>
<reference evidence="5 6" key="1">
    <citation type="journal article" date="2018" name="Genome Announc.">
        <title>Genome Sequence of Geothermobacter sp. HR-1 Iron Reducer from the Loihi Seamount.</title>
        <authorList>
            <person name="Smith H."/>
            <person name="Abuyen K."/>
            <person name="Tremblay J."/>
            <person name="Savalia P."/>
            <person name="Perez-Rodriguez I."/>
            <person name="Emerson D."/>
            <person name="Tully B."/>
            <person name="Amend J."/>
        </authorList>
    </citation>
    <scope>NUCLEOTIDE SEQUENCE [LARGE SCALE GENOMIC DNA]</scope>
    <source>
        <strain evidence="5 6">HR-1</strain>
    </source>
</reference>
<dbReference type="Proteomes" id="UP000236340">
    <property type="component" value="Unassembled WGS sequence"/>
</dbReference>
<dbReference type="RefSeq" id="WP_103114185.1">
    <property type="nucleotide sequence ID" value="NZ_PPFX01000003.1"/>
</dbReference>
<feature type="domain" description="Aminoacyl-transfer RNA synthetases class-II family profile" evidence="4">
    <location>
        <begin position="17"/>
        <end position="300"/>
    </location>
</feature>
<dbReference type="PANTHER" id="PTHR42918:SF6">
    <property type="entry name" value="ELONGATION FACTOR P--(R)-BETA-LYSINE LIGASE"/>
    <property type="match status" value="1"/>
</dbReference>